<dbReference type="RefSeq" id="XP_043008998.1">
    <property type="nucleotide sequence ID" value="XM_043153713.1"/>
</dbReference>
<feature type="region of interest" description="Disordered" evidence="4">
    <location>
        <begin position="89"/>
        <end position="125"/>
    </location>
</feature>
<dbReference type="SMART" id="SM00320">
    <property type="entry name" value="WD40"/>
    <property type="match status" value="6"/>
</dbReference>
<feature type="region of interest" description="Disordered" evidence="4">
    <location>
        <begin position="1"/>
        <end position="75"/>
    </location>
</feature>
<evidence type="ECO:0000256" key="4">
    <source>
        <dbReference type="SAM" id="MobiDB-lite"/>
    </source>
</evidence>
<name>A0A9P7RZU7_9AGAR</name>
<dbReference type="PROSITE" id="PS50082">
    <property type="entry name" value="WD_REPEATS_2"/>
    <property type="match status" value="1"/>
</dbReference>
<comment type="caution">
    <text evidence="6">The sequence shown here is derived from an EMBL/GenBank/DDBJ whole genome shotgun (WGS) entry which is preliminary data.</text>
</comment>
<evidence type="ECO:0000259" key="5">
    <source>
        <dbReference type="Pfam" id="PF23798"/>
    </source>
</evidence>
<feature type="region of interest" description="Disordered" evidence="4">
    <location>
        <begin position="326"/>
        <end position="411"/>
    </location>
</feature>
<dbReference type="PANTHER" id="PTHR19848:SF8">
    <property type="entry name" value="F-BOX AND WD REPEAT DOMAIN CONTAINING 7"/>
    <property type="match status" value="1"/>
</dbReference>
<evidence type="ECO:0000313" key="6">
    <source>
        <dbReference type="EMBL" id="KAG7092528.1"/>
    </source>
</evidence>
<evidence type="ECO:0000313" key="7">
    <source>
        <dbReference type="Proteomes" id="UP001049176"/>
    </source>
</evidence>
<feature type="compositionally biased region" description="Polar residues" evidence="4">
    <location>
        <begin position="89"/>
        <end position="104"/>
    </location>
</feature>
<keyword evidence="1 3" id="KW-0853">WD repeat</keyword>
<proteinExistence type="predicted"/>
<dbReference type="OrthoDB" id="10260946at2759"/>
<dbReference type="Gene3D" id="2.130.10.10">
    <property type="entry name" value="YVTN repeat-like/Quinoprotein amine dehydrogenase"/>
    <property type="match status" value="2"/>
</dbReference>
<keyword evidence="7" id="KW-1185">Reference proteome</keyword>
<dbReference type="PROSITE" id="PS50294">
    <property type="entry name" value="WD_REPEATS_REGION"/>
    <property type="match status" value="1"/>
</dbReference>
<feature type="repeat" description="WD" evidence="3">
    <location>
        <begin position="265"/>
        <end position="306"/>
    </location>
</feature>
<gene>
    <name evidence="6" type="ORF">E1B28_008878</name>
</gene>
<evidence type="ECO:0000256" key="3">
    <source>
        <dbReference type="PROSITE-ProRule" id="PRU00221"/>
    </source>
</evidence>
<dbReference type="InterPro" id="IPR001680">
    <property type="entry name" value="WD40_rpt"/>
</dbReference>
<dbReference type="AlphaFoldDB" id="A0A9P7RZU7"/>
<dbReference type="InterPro" id="IPR057544">
    <property type="entry name" value="Beta-prop_SPT8"/>
</dbReference>
<feature type="compositionally biased region" description="Acidic residues" evidence="4">
    <location>
        <begin position="1"/>
        <end position="68"/>
    </location>
</feature>
<sequence>MANSDFEDDLFDVMEDEGEGEDEPEREIEEENVDFDVVAEDPTEPDDEEPSDDSDDGSDDDDEDEEAATELSGDPLAEVLAAEMANAIPNRSSSEPQSSHSTKAPSPVPLARRRSPSPATMRRNSLRLRAVPRTFTIEAICALPHPVSTHALAASHCMTHLLTGSDDGYIRDYDIFTALNSKNFLTAPQRHHSGVVEGIMKAGQIRFWWENLYPPSPGIEVERTLAPVYSLAMQSDALWTLAGTDTGPINLFTVRHEPGRICHTLIGHRGPVSSMSMDHDEKGFFSAGWDGEALQWDLNTGQNVRKFTAHGSQLTCVAVRPTDSVYTETGSPISVHPEPNDLVGGSINSKLHPFTNPTSQTDIDAKSDASHDSLFDGDDADESNQATSGAATTSNAKVSTGQRSIVPVPKGAPPLLDSERYKIFSPDILMTVAIDGQIMLWDKRVHSPGQGVGRLGLSDKTPPWCLSACWSVDGSQIYAGRRNGAVEVYDMRQIGRTGPFGTPRLLKTLRNPQSSGVVSCVVALPDNRHIACASIDNIRLWNVADAVEADTSGRTRIQFKIIPGHHGGYISQMVVDPGARFLVSSSSNRGWHGDSTKTVFVHDIRHIQ</sequence>
<feature type="compositionally biased region" description="Basic and acidic residues" evidence="4">
    <location>
        <begin position="363"/>
        <end position="374"/>
    </location>
</feature>
<dbReference type="SUPFAM" id="SSF50978">
    <property type="entry name" value="WD40 repeat-like"/>
    <property type="match status" value="1"/>
</dbReference>
<evidence type="ECO:0000256" key="2">
    <source>
        <dbReference type="ARBA" id="ARBA00022737"/>
    </source>
</evidence>
<organism evidence="6 7">
    <name type="scientific">Marasmius oreades</name>
    <name type="common">fairy-ring Marasmius</name>
    <dbReference type="NCBI Taxonomy" id="181124"/>
    <lineage>
        <taxon>Eukaryota</taxon>
        <taxon>Fungi</taxon>
        <taxon>Dikarya</taxon>
        <taxon>Basidiomycota</taxon>
        <taxon>Agaricomycotina</taxon>
        <taxon>Agaricomycetes</taxon>
        <taxon>Agaricomycetidae</taxon>
        <taxon>Agaricales</taxon>
        <taxon>Marasmiineae</taxon>
        <taxon>Marasmiaceae</taxon>
        <taxon>Marasmius</taxon>
    </lineage>
</organism>
<feature type="compositionally biased region" description="Polar residues" evidence="4">
    <location>
        <begin position="383"/>
        <end position="403"/>
    </location>
</feature>
<dbReference type="Proteomes" id="UP001049176">
    <property type="component" value="Chromosome 5"/>
</dbReference>
<feature type="domain" description="Transcription factor spt8 beta-propeller" evidence="5">
    <location>
        <begin position="140"/>
        <end position="337"/>
    </location>
</feature>
<dbReference type="KEGG" id="more:E1B28_008878"/>
<dbReference type="InterPro" id="IPR015943">
    <property type="entry name" value="WD40/YVTN_repeat-like_dom_sf"/>
</dbReference>
<dbReference type="PANTHER" id="PTHR19848">
    <property type="entry name" value="WD40 REPEAT PROTEIN"/>
    <property type="match status" value="1"/>
</dbReference>
<protein>
    <recommendedName>
        <fullName evidence="5">Transcription factor spt8 beta-propeller domain-containing protein</fullName>
    </recommendedName>
</protein>
<dbReference type="GeneID" id="66077954"/>
<dbReference type="Pfam" id="PF23798">
    <property type="entry name" value="Beta-prop_SPT8"/>
    <property type="match status" value="2"/>
</dbReference>
<dbReference type="EMBL" id="CM032185">
    <property type="protein sequence ID" value="KAG7092528.1"/>
    <property type="molecule type" value="Genomic_DNA"/>
</dbReference>
<keyword evidence="2" id="KW-0677">Repeat</keyword>
<dbReference type="InterPro" id="IPR036322">
    <property type="entry name" value="WD40_repeat_dom_sf"/>
</dbReference>
<accession>A0A9P7RZU7</accession>
<evidence type="ECO:0000256" key="1">
    <source>
        <dbReference type="ARBA" id="ARBA00022574"/>
    </source>
</evidence>
<reference evidence="6" key="1">
    <citation type="journal article" date="2021" name="Genome Biol. Evol.">
        <title>The assembled and annotated genome of the fairy-ring fungus Marasmius oreades.</title>
        <authorList>
            <person name="Hiltunen M."/>
            <person name="Ament-Velasquez S.L."/>
            <person name="Johannesson H."/>
        </authorList>
    </citation>
    <scope>NUCLEOTIDE SEQUENCE</scope>
    <source>
        <strain evidence="6">03SP1</strain>
    </source>
</reference>
<feature type="domain" description="Transcription factor spt8 beta-propeller" evidence="5">
    <location>
        <begin position="363"/>
        <end position="604"/>
    </location>
</feature>